<dbReference type="EMBL" id="JANPWB010000009">
    <property type="protein sequence ID" value="KAJ1155002.1"/>
    <property type="molecule type" value="Genomic_DNA"/>
</dbReference>
<proteinExistence type="predicted"/>
<dbReference type="AlphaFoldDB" id="A0AAV7RT95"/>
<evidence type="ECO:0000313" key="3">
    <source>
        <dbReference type="Proteomes" id="UP001066276"/>
    </source>
</evidence>
<comment type="caution">
    <text evidence="2">The sequence shown here is derived from an EMBL/GenBank/DDBJ whole genome shotgun (WGS) entry which is preliminary data.</text>
</comment>
<feature type="compositionally biased region" description="Polar residues" evidence="1">
    <location>
        <begin position="120"/>
        <end position="129"/>
    </location>
</feature>
<feature type="region of interest" description="Disordered" evidence="1">
    <location>
        <begin position="120"/>
        <end position="140"/>
    </location>
</feature>
<organism evidence="2 3">
    <name type="scientific">Pleurodeles waltl</name>
    <name type="common">Iberian ribbed newt</name>
    <dbReference type="NCBI Taxonomy" id="8319"/>
    <lineage>
        <taxon>Eukaryota</taxon>
        <taxon>Metazoa</taxon>
        <taxon>Chordata</taxon>
        <taxon>Craniata</taxon>
        <taxon>Vertebrata</taxon>
        <taxon>Euteleostomi</taxon>
        <taxon>Amphibia</taxon>
        <taxon>Batrachia</taxon>
        <taxon>Caudata</taxon>
        <taxon>Salamandroidea</taxon>
        <taxon>Salamandridae</taxon>
        <taxon>Pleurodelinae</taxon>
        <taxon>Pleurodeles</taxon>
    </lineage>
</organism>
<reference evidence="2" key="1">
    <citation type="journal article" date="2022" name="bioRxiv">
        <title>Sequencing and chromosome-scale assembly of the giantPleurodeles waltlgenome.</title>
        <authorList>
            <person name="Brown T."/>
            <person name="Elewa A."/>
            <person name="Iarovenko S."/>
            <person name="Subramanian E."/>
            <person name="Araus A.J."/>
            <person name="Petzold A."/>
            <person name="Susuki M."/>
            <person name="Suzuki K.-i.T."/>
            <person name="Hayashi T."/>
            <person name="Toyoda A."/>
            <person name="Oliveira C."/>
            <person name="Osipova E."/>
            <person name="Leigh N.D."/>
            <person name="Simon A."/>
            <person name="Yun M.H."/>
        </authorList>
    </citation>
    <scope>NUCLEOTIDE SEQUENCE</scope>
    <source>
        <strain evidence="2">20211129_DDA</strain>
        <tissue evidence="2">Liver</tissue>
    </source>
</reference>
<gene>
    <name evidence="2" type="ORF">NDU88_007739</name>
</gene>
<accession>A0AAV7RT95</accession>
<protein>
    <submittedName>
        <fullName evidence="2">Uncharacterized protein</fullName>
    </submittedName>
</protein>
<sequence>MGKRKCTGTAATPPPVTTINKMLERAVGIIAPEVALTERRLSLGAGANSSKGSLSPQAHSSAMTVEEAMDQTVLWAQTPGPCTDTLFADATRARPKIAIKNPINHKHLKQLRGCLQANTISTPDSQSEASKPVSGDNDVLPRKEAWSTPNWISDLMETYITRVKEVLVAELAPILTQLAVVEKRITELNLTENNLLISTVLAPGGLKSENIQYSAIQSTSDSQLVAKDIGCSSAAPIPDGHINQNCLKYTASVVPKPGGGLNSPRGRVGLTHP</sequence>
<keyword evidence="3" id="KW-1185">Reference proteome</keyword>
<evidence type="ECO:0000256" key="1">
    <source>
        <dbReference type="SAM" id="MobiDB-lite"/>
    </source>
</evidence>
<evidence type="ECO:0000313" key="2">
    <source>
        <dbReference type="EMBL" id="KAJ1155002.1"/>
    </source>
</evidence>
<dbReference type="Proteomes" id="UP001066276">
    <property type="component" value="Chromosome 5"/>
</dbReference>
<feature type="compositionally biased region" description="Polar residues" evidence="1">
    <location>
        <begin position="47"/>
        <end position="63"/>
    </location>
</feature>
<name>A0AAV7RT95_PLEWA</name>
<feature type="region of interest" description="Disordered" evidence="1">
    <location>
        <begin position="45"/>
        <end position="64"/>
    </location>
</feature>